<keyword evidence="1" id="KW-0479">Metal-binding</keyword>
<dbReference type="SMART" id="SM00355">
    <property type="entry name" value="ZnF_C2H2"/>
    <property type="match status" value="2"/>
</dbReference>
<dbReference type="GO" id="GO:0008270">
    <property type="term" value="F:zinc ion binding"/>
    <property type="evidence" value="ECO:0007669"/>
    <property type="project" value="UniProtKB-KW"/>
</dbReference>
<keyword evidence="1" id="KW-0862">Zinc</keyword>
<dbReference type="Gene3D" id="3.30.160.60">
    <property type="entry name" value="Classic Zinc Finger"/>
    <property type="match status" value="1"/>
</dbReference>
<protein>
    <recommendedName>
        <fullName evidence="2">C2H2-type domain-containing protein</fullName>
    </recommendedName>
</protein>
<feature type="domain" description="C2H2-type" evidence="2">
    <location>
        <begin position="614"/>
        <end position="642"/>
    </location>
</feature>
<comment type="caution">
    <text evidence="3">The sequence shown here is derived from an EMBL/GenBank/DDBJ whole genome shotgun (WGS) entry which is preliminary data.</text>
</comment>
<dbReference type="Proteomes" id="UP001201163">
    <property type="component" value="Unassembled WGS sequence"/>
</dbReference>
<evidence type="ECO:0000256" key="1">
    <source>
        <dbReference type="PROSITE-ProRule" id="PRU00042"/>
    </source>
</evidence>
<dbReference type="AlphaFoldDB" id="A0AAD4LQM5"/>
<gene>
    <name evidence="3" type="ORF">EDB92DRAFT_484548</name>
</gene>
<sequence length="681" mass="75132">MPPIAAPLIPLSMRSSKRVRTQHWSDVSPPGPQPVTTTSGCRRKVTIETLPSEVLLNIFLHCLDVSPQCWPTLVHVCQNWRQIVFTSPLTLHLRLYCKHGTPVLKTLGYWPALPIVVQYGGSPTLDPPSPEDEVNIVAALNESDRVSSISLTITSSLLEKFFFIEETFSNLEDLVLLSQNPIMLALPSAFKWGSRLRHLQLTGIAFLSLSQLLSHSLDLVDLQLHEIPSVGYFSPGDFTSALSGMTRLQSLSLHFLSPASRPIHIDLSPSPGERVVLPALTHLKFRGTSEYLNSFVTSIDAPSLVDIEVRFFNQLVFHLSQLRRFIDRIEIQKLHRRAEIKFSGHAVSITFTQPESHARLTLQISCEHLDWQLSSIAQVCDNLSPLLSSVQDLGIGTTTQQSVAPIYGLSSPLLSGAQNLDIATTQQSIAPIYGMSSPLLSGAQDPGLSTTQQSMAPIYGLSSLLLSGAQDLDVDTTQQSVAPMYGLPSPFLPNVQDLGIGTTQRPSGMDDVDGEQWLELIRAFDGTEDFRVASELTIDILRALRPVSGEHTTVLPALRNLRIPGLVSIHGPLREAVESFATSRRLSGHPVQVYPPSPVLGADKKTPGIPRKRFHCNICDISFTQRQGFNRHNKDKHAPRNMCAFCSDFQWTVGRSYLYSKHLKSKHPGVQAQVSPPEHLS</sequence>
<reference evidence="3" key="1">
    <citation type="submission" date="2022-01" db="EMBL/GenBank/DDBJ databases">
        <title>Comparative genomics reveals a dynamic genome evolution in the ectomycorrhizal milk-cap (Lactarius) mushrooms.</title>
        <authorList>
            <consortium name="DOE Joint Genome Institute"/>
            <person name="Lebreton A."/>
            <person name="Tang N."/>
            <person name="Kuo A."/>
            <person name="LaButti K."/>
            <person name="Drula E."/>
            <person name="Barry K."/>
            <person name="Clum A."/>
            <person name="Lipzen A."/>
            <person name="Mousain D."/>
            <person name="Ng V."/>
            <person name="Wang R."/>
            <person name="Wang X."/>
            <person name="Dai Y."/>
            <person name="Henrissat B."/>
            <person name="Grigoriev I.V."/>
            <person name="Guerin-Laguette A."/>
            <person name="Yu F."/>
            <person name="Martin F.M."/>
        </authorList>
    </citation>
    <scope>NUCLEOTIDE SEQUENCE</scope>
    <source>
        <strain evidence="3">QP</strain>
    </source>
</reference>
<dbReference type="InterPro" id="IPR013087">
    <property type="entry name" value="Znf_C2H2_type"/>
</dbReference>
<organism evidence="3 4">
    <name type="scientific">Lactarius akahatsu</name>
    <dbReference type="NCBI Taxonomy" id="416441"/>
    <lineage>
        <taxon>Eukaryota</taxon>
        <taxon>Fungi</taxon>
        <taxon>Dikarya</taxon>
        <taxon>Basidiomycota</taxon>
        <taxon>Agaricomycotina</taxon>
        <taxon>Agaricomycetes</taxon>
        <taxon>Russulales</taxon>
        <taxon>Russulaceae</taxon>
        <taxon>Lactarius</taxon>
    </lineage>
</organism>
<evidence type="ECO:0000313" key="3">
    <source>
        <dbReference type="EMBL" id="KAH9000284.1"/>
    </source>
</evidence>
<dbReference type="Gene3D" id="1.20.1280.50">
    <property type="match status" value="1"/>
</dbReference>
<evidence type="ECO:0000313" key="4">
    <source>
        <dbReference type="Proteomes" id="UP001201163"/>
    </source>
</evidence>
<dbReference type="PROSITE" id="PS00028">
    <property type="entry name" value="ZINC_FINGER_C2H2_1"/>
    <property type="match status" value="1"/>
</dbReference>
<name>A0AAD4LQM5_9AGAM</name>
<evidence type="ECO:0000259" key="2">
    <source>
        <dbReference type="PROSITE" id="PS50157"/>
    </source>
</evidence>
<keyword evidence="4" id="KW-1185">Reference proteome</keyword>
<proteinExistence type="predicted"/>
<keyword evidence="1" id="KW-0863">Zinc-finger</keyword>
<dbReference type="SUPFAM" id="SSF52047">
    <property type="entry name" value="RNI-like"/>
    <property type="match status" value="1"/>
</dbReference>
<dbReference type="EMBL" id="JAKELL010000002">
    <property type="protein sequence ID" value="KAH9000284.1"/>
    <property type="molecule type" value="Genomic_DNA"/>
</dbReference>
<dbReference type="PROSITE" id="PS50157">
    <property type="entry name" value="ZINC_FINGER_C2H2_2"/>
    <property type="match status" value="1"/>
</dbReference>
<accession>A0AAD4LQM5</accession>